<organism evidence="1 2">
    <name type="scientific">Paludibacterium paludis</name>
    <dbReference type="NCBI Taxonomy" id="1225769"/>
    <lineage>
        <taxon>Bacteria</taxon>
        <taxon>Pseudomonadati</taxon>
        <taxon>Pseudomonadota</taxon>
        <taxon>Betaproteobacteria</taxon>
        <taxon>Neisseriales</taxon>
        <taxon>Chromobacteriaceae</taxon>
        <taxon>Paludibacterium</taxon>
    </lineage>
</organism>
<accession>A0A918P6X2</accession>
<protein>
    <submittedName>
        <fullName evidence="1">Uncharacterized protein</fullName>
    </submittedName>
</protein>
<evidence type="ECO:0000313" key="1">
    <source>
        <dbReference type="EMBL" id="GGY27528.1"/>
    </source>
</evidence>
<proteinExistence type="predicted"/>
<reference evidence="1" key="1">
    <citation type="journal article" date="2014" name="Int. J. Syst. Evol. Microbiol.">
        <title>Complete genome sequence of Corynebacterium casei LMG S-19264T (=DSM 44701T), isolated from a smear-ripened cheese.</title>
        <authorList>
            <consortium name="US DOE Joint Genome Institute (JGI-PGF)"/>
            <person name="Walter F."/>
            <person name="Albersmeier A."/>
            <person name="Kalinowski J."/>
            <person name="Ruckert C."/>
        </authorList>
    </citation>
    <scope>NUCLEOTIDE SEQUENCE</scope>
    <source>
        <strain evidence="1">KCTC 32182</strain>
    </source>
</reference>
<evidence type="ECO:0000313" key="2">
    <source>
        <dbReference type="Proteomes" id="UP000645257"/>
    </source>
</evidence>
<gene>
    <name evidence="1" type="ORF">GCM10011289_33690</name>
</gene>
<name>A0A918P6X2_9NEIS</name>
<reference evidence="1" key="2">
    <citation type="submission" date="2020-09" db="EMBL/GenBank/DDBJ databases">
        <authorList>
            <person name="Sun Q."/>
            <person name="Kim S."/>
        </authorList>
    </citation>
    <scope>NUCLEOTIDE SEQUENCE</scope>
    <source>
        <strain evidence="1">KCTC 32182</strain>
    </source>
</reference>
<dbReference type="AlphaFoldDB" id="A0A918P6X2"/>
<keyword evidence="2" id="KW-1185">Reference proteome</keyword>
<dbReference type="Proteomes" id="UP000645257">
    <property type="component" value="Unassembled WGS sequence"/>
</dbReference>
<dbReference type="EMBL" id="BMYX01000024">
    <property type="protein sequence ID" value="GGY27528.1"/>
    <property type="molecule type" value="Genomic_DNA"/>
</dbReference>
<sequence length="41" mass="4537">MMKSLLNGILLALVAAAYGLWFGVRVAAYPFSLLRRRLGRA</sequence>
<comment type="caution">
    <text evidence="1">The sequence shown here is derived from an EMBL/GenBank/DDBJ whole genome shotgun (WGS) entry which is preliminary data.</text>
</comment>